<evidence type="ECO:0000256" key="5">
    <source>
        <dbReference type="ARBA" id="ARBA00022801"/>
    </source>
</evidence>
<dbReference type="FunFam" id="3.90.640.10:FF:000047">
    <property type="entry name" value="Actin, alpha skeletal muscle"/>
    <property type="match status" value="1"/>
</dbReference>
<dbReference type="FunFam" id="3.30.420.40:FF:000148">
    <property type="entry name" value="Actin, alpha skeletal muscle"/>
    <property type="match status" value="1"/>
</dbReference>
<dbReference type="SUPFAM" id="SSF53067">
    <property type="entry name" value="Actin-like ATPase domain"/>
    <property type="match status" value="2"/>
</dbReference>
<comment type="subcellular location">
    <subcellularLocation>
        <location evidence="1">Cytoplasm</location>
        <location evidence="1">Cytoskeleton</location>
    </subcellularLocation>
</comment>
<evidence type="ECO:0000256" key="1">
    <source>
        <dbReference type="ARBA" id="ARBA00004245"/>
    </source>
</evidence>
<proteinExistence type="inferred from homology"/>
<protein>
    <recommendedName>
        <fullName evidence="12">Actin</fullName>
    </recommendedName>
</protein>
<organism evidence="10 11">
    <name type="scientific">Crotalaria pallida</name>
    <name type="common">Smooth rattlebox</name>
    <name type="synonym">Crotalaria striata</name>
    <dbReference type="NCBI Taxonomy" id="3830"/>
    <lineage>
        <taxon>Eukaryota</taxon>
        <taxon>Viridiplantae</taxon>
        <taxon>Streptophyta</taxon>
        <taxon>Embryophyta</taxon>
        <taxon>Tracheophyta</taxon>
        <taxon>Spermatophyta</taxon>
        <taxon>Magnoliopsida</taxon>
        <taxon>eudicotyledons</taxon>
        <taxon>Gunneridae</taxon>
        <taxon>Pentapetalae</taxon>
        <taxon>rosids</taxon>
        <taxon>fabids</taxon>
        <taxon>Fabales</taxon>
        <taxon>Fabaceae</taxon>
        <taxon>Papilionoideae</taxon>
        <taxon>50 kb inversion clade</taxon>
        <taxon>genistoids sensu lato</taxon>
        <taxon>core genistoids</taxon>
        <taxon>Crotalarieae</taxon>
        <taxon>Crotalaria</taxon>
    </lineage>
</organism>
<dbReference type="SMART" id="SM00268">
    <property type="entry name" value="ACTIN"/>
    <property type="match status" value="1"/>
</dbReference>
<evidence type="ECO:0008006" key="12">
    <source>
        <dbReference type="Google" id="ProtNLM"/>
    </source>
</evidence>
<keyword evidence="11" id="KW-1185">Reference proteome</keyword>
<keyword evidence="5" id="KW-0378">Hydrolase</keyword>
<evidence type="ECO:0000256" key="6">
    <source>
        <dbReference type="ARBA" id="ARBA00022840"/>
    </source>
</evidence>
<evidence type="ECO:0000256" key="3">
    <source>
        <dbReference type="ARBA" id="ARBA00022490"/>
    </source>
</evidence>
<evidence type="ECO:0000256" key="4">
    <source>
        <dbReference type="ARBA" id="ARBA00022741"/>
    </source>
</evidence>
<reference evidence="10 11" key="1">
    <citation type="submission" date="2024-01" db="EMBL/GenBank/DDBJ databases">
        <title>The genomes of 5 underutilized Papilionoideae crops provide insights into root nodulation and disease resistanc.</title>
        <authorList>
            <person name="Yuan L."/>
        </authorList>
    </citation>
    <scope>NUCLEOTIDE SEQUENCE [LARGE SCALE GENOMIC DNA]</scope>
    <source>
        <strain evidence="10">ZHUSHIDOU_FW_LH</strain>
        <tissue evidence="10">Leaf</tissue>
    </source>
</reference>
<keyword evidence="7" id="KW-0206">Cytoskeleton</keyword>
<dbReference type="PANTHER" id="PTHR11937">
    <property type="entry name" value="ACTIN"/>
    <property type="match status" value="1"/>
</dbReference>
<dbReference type="GO" id="GO:0016787">
    <property type="term" value="F:hydrolase activity"/>
    <property type="evidence" value="ECO:0007669"/>
    <property type="project" value="UniProtKB-KW"/>
</dbReference>
<dbReference type="Proteomes" id="UP001372338">
    <property type="component" value="Unassembled WGS sequence"/>
</dbReference>
<evidence type="ECO:0000256" key="8">
    <source>
        <dbReference type="ARBA" id="ARBA00049360"/>
    </source>
</evidence>
<dbReference type="InterPro" id="IPR043129">
    <property type="entry name" value="ATPase_NBD"/>
</dbReference>
<evidence type="ECO:0000256" key="9">
    <source>
        <dbReference type="RuleBase" id="RU000487"/>
    </source>
</evidence>
<accession>A0AAN9F2H1</accession>
<dbReference type="Gene3D" id="3.90.640.10">
    <property type="entry name" value="Actin, Chain A, domain 4"/>
    <property type="match status" value="1"/>
</dbReference>
<dbReference type="GO" id="GO:0005856">
    <property type="term" value="C:cytoskeleton"/>
    <property type="evidence" value="ECO:0007669"/>
    <property type="project" value="UniProtKB-SubCell"/>
</dbReference>
<keyword evidence="4" id="KW-0547">Nucleotide-binding</keyword>
<evidence type="ECO:0000313" key="10">
    <source>
        <dbReference type="EMBL" id="KAK7268577.1"/>
    </source>
</evidence>
<comment type="caution">
    <text evidence="10">The sequence shown here is derived from an EMBL/GenBank/DDBJ whole genome shotgun (WGS) entry which is preliminary data.</text>
</comment>
<dbReference type="GO" id="GO:0005524">
    <property type="term" value="F:ATP binding"/>
    <property type="evidence" value="ECO:0007669"/>
    <property type="project" value="UniProtKB-KW"/>
</dbReference>
<name>A0AAN9F2H1_CROPI</name>
<dbReference type="Gene3D" id="3.30.420.40">
    <property type="match status" value="2"/>
</dbReference>
<comment type="catalytic activity">
    <reaction evidence="8">
        <text>ATP + H2O = ADP + phosphate + H(+)</text>
        <dbReference type="Rhea" id="RHEA:13065"/>
        <dbReference type="ChEBI" id="CHEBI:15377"/>
        <dbReference type="ChEBI" id="CHEBI:15378"/>
        <dbReference type="ChEBI" id="CHEBI:30616"/>
        <dbReference type="ChEBI" id="CHEBI:43474"/>
        <dbReference type="ChEBI" id="CHEBI:456216"/>
    </reaction>
</comment>
<dbReference type="InterPro" id="IPR004000">
    <property type="entry name" value="Actin"/>
</dbReference>
<dbReference type="EMBL" id="JAYWIO010000004">
    <property type="protein sequence ID" value="KAK7268577.1"/>
    <property type="molecule type" value="Genomic_DNA"/>
</dbReference>
<dbReference type="FunFam" id="3.30.420.40:FF:000218">
    <property type="entry name" value="actin, alpha sarcomeric/skeletal-like"/>
    <property type="match status" value="1"/>
</dbReference>
<gene>
    <name evidence="10" type="ORF">RIF29_21278</name>
</gene>
<dbReference type="PRINTS" id="PR00190">
    <property type="entry name" value="ACTIN"/>
</dbReference>
<keyword evidence="3" id="KW-0963">Cytoplasm</keyword>
<evidence type="ECO:0000256" key="7">
    <source>
        <dbReference type="ARBA" id="ARBA00023212"/>
    </source>
</evidence>
<keyword evidence="6" id="KW-0067">ATP-binding</keyword>
<evidence type="ECO:0000256" key="2">
    <source>
        <dbReference type="ARBA" id="ARBA00006752"/>
    </source>
</evidence>
<comment type="similarity">
    <text evidence="2 9">Belongs to the actin family.</text>
</comment>
<sequence length="350" mass="38568">MAEDESDNRPLVFDNGTGIFKCGFAGEDAPSAVFPTVVGRPRHTRQKYVGDEALSKSGILTLRYPVENGIVSDWDDMETIWHHAFYNELKVVPEEHPVLLTEPPLNPLANLEKMAQSMFETFVTPAMCVAMAPILSLYSAGLVTGVVIDSGDGVSCTIPVVEGHIHKHAIRRVNMGGLELTDYLMLLLTERGYSFTTSGDREIVRDIKEKLTYIALDLEQEFDIANSSSVVEKSYKLPDGHVITIGDERFRCPEILFDPSIIGKESPAIHEMTYYSIMKCGLNIRKDLFNNIILSGGSTMFPGMVDRMTSEISALAPKTMTVNVVAPPNRKCSVWIGGSILASLSSFTQV</sequence>
<dbReference type="Pfam" id="PF00022">
    <property type="entry name" value="Actin"/>
    <property type="match status" value="1"/>
</dbReference>
<evidence type="ECO:0000313" key="11">
    <source>
        <dbReference type="Proteomes" id="UP001372338"/>
    </source>
</evidence>
<dbReference type="AlphaFoldDB" id="A0AAN9F2H1"/>